<dbReference type="Proteomes" id="UP000319257">
    <property type="component" value="Unassembled WGS sequence"/>
</dbReference>
<dbReference type="AlphaFoldDB" id="A0A507APD3"/>
<accession>A0A507APD3</accession>
<comment type="caution">
    <text evidence="1">The sequence shown here is derived from an EMBL/GenBank/DDBJ whole genome shotgun (WGS) entry which is preliminary data.</text>
</comment>
<dbReference type="EMBL" id="SKBQ01000076">
    <property type="protein sequence ID" value="TPX08576.1"/>
    <property type="molecule type" value="Genomic_DNA"/>
</dbReference>
<sequence length="508" mass="57832">MDCPTPCRNWELSGASRRFVPAWYSAIDRFVCCFSKRTVDGDVVRAGEDGGENAVHFELHLENPFMDGDILYDRFTIHMIPGILPGSRESYRRGELRIVAHHEGCQRPDINLACQLSRVPDRRFTLRDIWRALYERQLYRFHFFSRNGRMEGSRDWAIQAIYGLREALLIKDWVERTEPRSLYPPEFIVETIWGYLGLRYLSDPSQDPLVDPVGLGYFDYIRVMEAQQVYILAIEPPVPRFLSPLASTPKSRKQSIFYPVLNMPTAEWFLIEGQGIAVPHPLKRIPITTLTVLFTNHDSGAVTAENGRKNRVKLRALLDRPYEHGGLRYRSVVIAMEPTGARSSNRMGMGFIPGAVRISLGDPAGTTPGVPGTVYINRACMLPVREPEDPKAAQVALQDIIAAILRHKLDRFEFVQTKSGIHGRRDWVIHVLDVLSSTGKILTGVEGTVPFPNPLPQSTQSIMHFLGMRYLSEPRHGEAIPCPVRMGHFREYRRRSDASFPYDLDQMS</sequence>
<protein>
    <submittedName>
        <fullName evidence="1">Uncharacterized protein</fullName>
    </submittedName>
</protein>
<evidence type="ECO:0000313" key="1">
    <source>
        <dbReference type="EMBL" id="TPX08576.1"/>
    </source>
</evidence>
<gene>
    <name evidence="1" type="ORF">E0L32_009915</name>
</gene>
<proteinExistence type="predicted"/>
<reference evidence="1 2" key="1">
    <citation type="submission" date="2019-06" db="EMBL/GenBank/DDBJ databases">
        <title>Draft genome sequence of the filamentous fungus Phialemoniopsis curvata isolated from diesel fuel.</title>
        <authorList>
            <person name="Varaljay V.A."/>
            <person name="Lyon W.J."/>
            <person name="Crouch A.L."/>
            <person name="Drake C.E."/>
            <person name="Hollomon J.M."/>
            <person name="Nadeau L.J."/>
            <person name="Nunn H.S."/>
            <person name="Stevenson B.S."/>
            <person name="Bojanowski C.L."/>
            <person name="Crookes-Goodson W.J."/>
        </authorList>
    </citation>
    <scope>NUCLEOTIDE SEQUENCE [LARGE SCALE GENOMIC DNA]</scope>
    <source>
        <strain evidence="1 2">D216</strain>
    </source>
</reference>
<name>A0A507APD3_9PEZI</name>
<evidence type="ECO:0000313" key="2">
    <source>
        <dbReference type="Proteomes" id="UP000319257"/>
    </source>
</evidence>
<dbReference type="GeneID" id="41977362"/>
<organism evidence="1 2">
    <name type="scientific">Thyridium curvatum</name>
    <dbReference type="NCBI Taxonomy" id="1093900"/>
    <lineage>
        <taxon>Eukaryota</taxon>
        <taxon>Fungi</taxon>
        <taxon>Dikarya</taxon>
        <taxon>Ascomycota</taxon>
        <taxon>Pezizomycotina</taxon>
        <taxon>Sordariomycetes</taxon>
        <taxon>Sordariomycetidae</taxon>
        <taxon>Thyridiales</taxon>
        <taxon>Thyridiaceae</taxon>
        <taxon>Thyridium</taxon>
    </lineage>
</organism>
<dbReference type="InParanoid" id="A0A507APD3"/>
<keyword evidence="2" id="KW-1185">Reference proteome</keyword>
<dbReference type="RefSeq" id="XP_030990287.1">
    <property type="nucleotide sequence ID" value="XM_031144930.1"/>
</dbReference>